<evidence type="ECO:0000313" key="4">
    <source>
        <dbReference type="Proteomes" id="UP000636800"/>
    </source>
</evidence>
<dbReference type="Proteomes" id="UP000636800">
    <property type="component" value="Unassembled WGS sequence"/>
</dbReference>
<dbReference type="Proteomes" id="UP000639772">
    <property type="component" value="Unassembled WGS sequence"/>
</dbReference>
<feature type="region of interest" description="Disordered" evidence="1">
    <location>
        <begin position="22"/>
        <end position="67"/>
    </location>
</feature>
<reference evidence="4 5" key="1">
    <citation type="journal article" date="2020" name="Nat. Food">
        <title>A phased Vanilla planifolia genome enables genetic improvement of flavour and production.</title>
        <authorList>
            <person name="Hasing T."/>
            <person name="Tang H."/>
            <person name="Brym M."/>
            <person name="Khazi F."/>
            <person name="Huang T."/>
            <person name="Chambers A.H."/>
        </authorList>
    </citation>
    <scope>NUCLEOTIDE SEQUENCE [LARGE SCALE GENOMIC DNA]</scope>
    <source>
        <tissue evidence="3">Leaf</tissue>
    </source>
</reference>
<organism evidence="3 5">
    <name type="scientific">Vanilla planifolia</name>
    <name type="common">Vanilla</name>
    <dbReference type="NCBI Taxonomy" id="51239"/>
    <lineage>
        <taxon>Eukaryota</taxon>
        <taxon>Viridiplantae</taxon>
        <taxon>Streptophyta</taxon>
        <taxon>Embryophyta</taxon>
        <taxon>Tracheophyta</taxon>
        <taxon>Spermatophyta</taxon>
        <taxon>Magnoliopsida</taxon>
        <taxon>Liliopsida</taxon>
        <taxon>Asparagales</taxon>
        <taxon>Orchidaceae</taxon>
        <taxon>Vanilloideae</taxon>
        <taxon>Vanilleae</taxon>
        <taxon>Vanilla</taxon>
    </lineage>
</organism>
<sequence>MQGLHVTGFAREATSGIIKRMEFRRQREDDDDEEGAVGYNSPIRESAFSGLSSRLPPPSSRRKAARPAVLEELEMVWSRPQRAPTQAQAARETRRQIYLREALASLRR</sequence>
<evidence type="ECO:0000313" key="3">
    <source>
        <dbReference type="EMBL" id="KAG0486053.1"/>
    </source>
</evidence>
<dbReference type="AlphaFoldDB" id="A0A835V639"/>
<gene>
    <name evidence="3" type="ORF">HPP92_008148</name>
    <name evidence="2" type="ORF">HPP92_008310</name>
</gene>
<evidence type="ECO:0000256" key="1">
    <source>
        <dbReference type="SAM" id="MobiDB-lite"/>
    </source>
</evidence>
<evidence type="ECO:0000313" key="2">
    <source>
        <dbReference type="EMBL" id="KAG0484231.1"/>
    </source>
</evidence>
<dbReference type="EMBL" id="JADCNM010000004">
    <property type="protein sequence ID" value="KAG0486053.1"/>
    <property type="molecule type" value="Genomic_DNA"/>
</dbReference>
<dbReference type="EMBL" id="JADCNL010000004">
    <property type="protein sequence ID" value="KAG0484231.1"/>
    <property type="molecule type" value="Genomic_DNA"/>
</dbReference>
<keyword evidence="4" id="KW-1185">Reference proteome</keyword>
<protein>
    <submittedName>
        <fullName evidence="3">Uncharacterized protein</fullName>
    </submittedName>
</protein>
<comment type="caution">
    <text evidence="3">The sequence shown here is derived from an EMBL/GenBank/DDBJ whole genome shotgun (WGS) entry which is preliminary data.</text>
</comment>
<proteinExistence type="predicted"/>
<name>A0A835V639_VANPL</name>
<evidence type="ECO:0000313" key="5">
    <source>
        <dbReference type="Proteomes" id="UP000639772"/>
    </source>
</evidence>
<accession>A0A835V639</accession>